<accession>A0ABY1RAT9</accession>
<proteinExistence type="predicted"/>
<evidence type="ECO:0000256" key="1">
    <source>
        <dbReference type="SAM" id="Phobius"/>
    </source>
</evidence>
<organism evidence="2 3">
    <name type="scientific">Plantibacter elymi</name>
    <name type="common">nom. nud.</name>
    <dbReference type="NCBI Taxonomy" id="199708"/>
    <lineage>
        <taxon>Bacteria</taxon>
        <taxon>Bacillati</taxon>
        <taxon>Actinomycetota</taxon>
        <taxon>Actinomycetes</taxon>
        <taxon>Micrococcales</taxon>
        <taxon>Microbacteriaceae</taxon>
        <taxon>Plantibacter</taxon>
    </lineage>
</organism>
<gene>
    <name evidence="2" type="ORF">SAMN06295909_1402</name>
</gene>
<keyword evidence="1" id="KW-0812">Transmembrane</keyword>
<dbReference type="EMBL" id="FXWJ01000002">
    <property type="protein sequence ID" value="SMQ66996.1"/>
    <property type="molecule type" value="Genomic_DNA"/>
</dbReference>
<sequence>MKLRGWMFLLPLPFLAIVLVVVILSRWGGWVISQIGVSFFGTAVLLNDAHQDPATRALALALIWAAAAANATLYIRHVARRQRIVQATSGTFFDLTPYRRRN</sequence>
<feature type="transmembrane region" description="Helical" evidence="1">
    <location>
        <begin position="6"/>
        <end position="24"/>
    </location>
</feature>
<dbReference type="RefSeq" id="WP_086473437.1">
    <property type="nucleotide sequence ID" value="NZ_FXWJ01000002.1"/>
</dbReference>
<keyword evidence="1" id="KW-0472">Membrane</keyword>
<evidence type="ECO:0000313" key="2">
    <source>
        <dbReference type="EMBL" id="SMQ66996.1"/>
    </source>
</evidence>
<comment type="caution">
    <text evidence="2">The sequence shown here is derived from an EMBL/GenBank/DDBJ whole genome shotgun (WGS) entry which is preliminary data.</text>
</comment>
<feature type="transmembrane region" description="Helical" evidence="1">
    <location>
        <begin position="58"/>
        <end position="75"/>
    </location>
</feature>
<evidence type="ECO:0000313" key="3">
    <source>
        <dbReference type="Proteomes" id="UP000194464"/>
    </source>
</evidence>
<protein>
    <submittedName>
        <fullName evidence="2">Uncharacterized protein</fullName>
    </submittedName>
</protein>
<name>A0ABY1RAT9_9MICO</name>
<keyword evidence="3" id="KW-1185">Reference proteome</keyword>
<reference evidence="2 3" key="1">
    <citation type="submission" date="2017-04" db="EMBL/GenBank/DDBJ databases">
        <authorList>
            <person name="Varghese N."/>
            <person name="Submissions S."/>
        </authorList>
    </citation>
    <scope>NUCLEOTIDE SEQUENCE [LARGE SCALE GENOMIC DNA]</scope>
    <source>
        <strain evidence="2 3">VKM Ac-1784</strain>
    </source>
</reference>
<keyword evidence="1" id="KW-1133">Transmembrane helix</keyword>
<dbReference type="Proteomes" id="UP000194464">
    <property type="component" value="Unassembled WGS sequence"/>
</dbReference>